<protein>
    <submittedName>
        <fullName evidence="1">Uncharacterized protein</fullName>
    </submittedName>
</protein>
<keyword evidence="2" id="KW-1185">Reference proteome</keyword>
<organism evidence="1 2">
    <name type="scientific">Cytophaga hutchinsonii (strain ATCC 33406 / DSM 1761 / CIP 103989 / NBRC 15051 / NCIMB 9469 / D465)</name>
    <dbReference type="NCBI Taxonomy" id="269798"/>
    <lineage>
        <taxon>Bacteria</taxon>
        <taxon>Pseudomonadati</taxon>
        <taxon>Bacteroidota</taxon>
        <taxon>Cytophagia</taxon>
        <taxon>Cytophagales</taxon>
        <taxon>Cytophagaceae</taxon>
        <taxon>Cytophaga</taxon>
    </lineage>
</organism>
<gene>
    <name evidence="1" type="ordered locus">CHU_1008</name>
</gene>
<proteinExistence type="predicted"/>
<evidence type="ECO:0000313" key="1">
    <source>
        <dbReference type="EMBL" id="ABG58285.1"/>
    </source>
</evidence>
<reference evidence="1 2" key="1">
    <citation type="journal article" date="2007" name="Appl. Environ. Microbiol.">
        <title>Genome sequence of the cellulolytic gliding bacterium Cytophaga hutchinsonii.</title>
        <authorList>
            <person name="Xie G."/>
            <person name="Bruce D.C."/>
            <person name="Challacombe J.F."/>
            <person name="Chertkov O."/>
            <person name="Detter J.C."/>
            <person name="Gilna P."/>
            <person name="Han C.S."/>
            <person name="Lucas S."/>
            <person name="Misra M."/>
            <person name="Myers G.L."/>
            <person name="Richardson P."/>
            <person name="Tapia R."/>
            <person name="Thayer N."/>
            <person name="Thompson L.S."/>
            <person name="Brettin T.S."/>
            <person name="Henrissat B."/>
            <person name="Wilson D.B."/>
            <person name="McBride M.J."/>
        </authorList>
    </citation>
    <scope>NUCLEOTIDE SEQUENCE [LARGE SCALE GENOMIC DNA]</scope>
    <source>
        <strain evidence="2">ATCC 33406 / DSM 1761 / CIP 103989 / NBRC 15051 / NCIMB 9469 / D465</strain>
    </source>
</reference>
<dbReference type="KEGG" id="chu:CHU_1008"/>
<dbReference type="Proteomes" id="UP000001822">
    <property type="component" value="Chromosome"/>
</dbReference>
<dbReference type="EMBL" id="CP000383">
    <property type="protein sequence ID" value="ABG58285.1"/>
    <property type="molecule type" value="Genomic_DNA"/>
</dbReference>
<name>A0A6N4SPM2_CYTH3</name>
<accession>A0A6N4SPM2</accession>
<evidence type="ECO:0000313" key="2">
    <source>
        <dbReference type="Proteomes" id="UP000001822"/>
    </source>
</evidence>
<dbReference type="AlphaFoldDB" id="A0A6N4SPM2"/>
<sequence length="60" mass="7166">MFFLYKEIPNHKKQIPKRMLHTELYIYVFRTISIIINGCQIKFSLSGICFFVIWNVAIVV</sequence>